<evidence type="ECO:0000256" key="8">
    <source>
        <dbReference type="SAM" id="MobiDB-lite"/>
    </source>
</evidence>
<keyword evidence="2" id="KW-0479">Metal-binding</keyword>
<dbReference type="PROSITE" id="PS50157">
    <property type="entry name" value="ZINC_FINGER_C2H2_2"/>
    <property type="match status" value="3"/>
</dbReference>
<feature type="domain" description="C2H2-type" evidence="9">
    <location>
        <begin position="501"/>
        <end position="528"/>
    </location>
</feature>
<evidence type="ECO:0000259" key="9">
    <source>
        <dbReference type="PROSITE" id="PS50157"/>
    </source>
</evidence>
<feature type="domain" description="C2H2-type" evidence="9">
    <location>
        <begin position="557"/>
        <end position="580"/>
    </location>
</feature>
<evidence type="ECO:0000256" key="5">
    <source>
        <dbReference type="ARBA" id="ARBA00022833"/>
    </source>
</evidence>
<feature type="region of interest" description="Disordered" evidence="8">
    <location>
        <begin position="359"/>
        <end position="404"/>
    </location>
</feature>
<feature type="domain" description="C2H2-type" evidence="9">
    <location>
        <begin position="529"/>
        <end position="556"/>
    </location>
</feature>
<evidence type="ECO:0000313" key="11">
    <source>
        <dbReference type="Proteomes" id="UP001634394"/>
    </source>
</evidence>
<keyword evidence="6" id="KW-0539">Nucleus</keyword>
<dbReference type="GO" id="GO:0005634">
    <property type="term" value="C:nucleus"/>
    <property type="evidence" value="ECO:0007669"/>
    <property type="project" value="UniProtKB-SubCell"/>
</dbReference>
<evidence type="ECO:0000313" key="10">
    <source>
        <dbReference type="EMBL" id="KAL3877594.1"/>
    </source>
</evidence>
<dbReference type="Proteomes" id="UP001634394">
    <property type="component" value="Unassembled WGS sequence"/>
</dbReference>
<dbReference type="Gene3D" id="3.30.160.60">
    <property type="entry name" value="Classic Zinc Finger"/>
    <property type="match status" value="3"/>
</dbReference>
<comment type="caution">
    <text evidence="10">The sequence shown here is derived from an EMBL/GenBank/DDBJ whole genome shotgun (WGS) entry which is preliminary data.</text>
</comment>
<dbReference type="EMBL" id="JBJQND010000005">
    <property type="protein sequence ID" value="KAL3877594.1"/>
    <property type="molecule type" value="Genomic_DNA"/>
</dbReference>
<dbReference type="FunFam" id="3.30.160.60:FF:000176">
    <property type="entry name" value="zinc finger protein 70"/>
    <property type="match status" value="1"/>
</dbReference>
<keyword evidence="3" id="KW-0677">Repeat</keyword>
<dbReference type="InterPro" id="IPR036236">
    <property type="entry name" value="Znf_C2H2_sf"/>
</dbReference>
<dbReference type="GO" id="GO:0008270">
    <property type="term" value="F:zinc ion binding"/>
    <property type="evidence" value="ECO:0007669"/>
    <property type="project" value="UniProtKB-KW"/>
</dbReference>
<proteinExistence type="predicted"/>
<dbReference type="PROSITE" id="PS00028">
    <property type="entry name" value="ZINC_FINGER_C2H2_1"/>
    <property type="match status" value="3"/>
</dbReference>
<dbReference type="PANTHER" id="PTHR24394:SF44">
    <property type="entry name" value="ZINC FINGER PROTEIN 271-LIKE"/>
    <property type="match status" value="1"/>
</dbReference>
<dbReference type="InterPro" id="IPR013087">
    <property type="entry name" value="Znf_C2H2_type"/>
</dbReference>
<sequence length="600" mass="66886">MEEESVEFKKLFQRVLKYEIKTLLERLADTGEESLIVLASATEGSSTHLGSMKGEGFAGIQDLEELKSQFLHFCMGCHVDGSDTNIVKMPKQEDTDVPVMYIKTEPEEENSEVGNLVTVQGKMPTNLDLKLTNEEPSEKGRLRKIKPKIMQEKRQHRQQHIGWPYLSSASSFIRQGSCSSRHESGSSFVSQVLPTGPLIQNQCHIKNSCDLGKRTESKKQLDTNINSNVKLSTESTKFKEPSQNKEPQPIMYKEDTHEEKLSTVNKELHHEGSVENLTRMTELYTHITGNENPSHSVGNKDAAGSSYHSGLGSTQDGCQSRSVLSNSASNVSVKLEDVINRLVEVREVGFVDKGAQFQMSHTETSLSSSQRRSGSEPGLTDLPKTSQYDINIPRSSQPESTGLAGLSNVINSNNMRVSGPIFPGNGRLSCSSDLSQCSENETSISESRVTGTNIELDDNTAEQFSDERTNRHQNALNAAFIDCLEQEISKKNAFKSIGRLYKCKLCHKILQCKSSIDTHWRLHTGEKPFVCQVCGRAFSNSSNLQKHRVTHTGEKRYQCNICGCLFSTSSNMRRHKLKHTAVLQGQDYDALRANFLLISK</sequence>
<evidence type="ECO:0000256" key="3">
    <source>
        <dbReference type="ARBA" id="ARBA00022737"/>
    </source>
</evidence>
<reference evidence="10 11" key="1">
    <citation type="submission" date="2024-11" db="EMBL/GenBank/DDBJ databases">
        <title>Chromosome-level genome assembly of the freshwater bivalve Anodonta woodiana.</title>
        <authorList>
            <person name="Chen X."/>
        </authorList>
    </citation>
    <scope>NUCLEOTIDE SEQUENCE [LARGE SCALE GENOMIC DNA]</scope>
    <source>
        <strain evidence="10">MN2024</strain>
        <tissue evidence="10">Gills</tissue>
    </source>
</reference>
<keyword evidence="5" id="KW-0862">Zinc</keyword>
<evidence type="ECO:0000256" key="6">
    <source>
        <dbReference type="ARBA" id="ARBA00023242"/>
    </source>
</evidence>
<feature type="region of interest" description="Disordered" evidence="8">
    <location>
        <begin position="288"/>
        <end position="321"/>
    </location>
</feature>
<dbReference type="SUPFAM" id="SSF57667">
    <property type="entry name" value="beta-beta-alpha zinc fingers"/>
    <property type="match status" value="2"/>
</dbReference>
<feature type="compositionally biased region" description="Polar residues" evidence="8">
    <location>
        <begin position="383"/>
        <end position="400"/>
    </location>
</feature>
<evidence type="ECO:0000256" key="4">
    <source>
        <dbReference type="ARBA" id="ARBA00022771"/>
    </source>
</evidence>
<feature type="compositionally biased region" description="Polar residues" evidence="8">
    <location>
        <begin position="288"/>
        <end position="297"/>
    </location>
</feature>
<organism evidence="10 11">
    <name type="scientific">Sinanodonta woodiana</name>
    <name type="common">Chinese pond mussel</name>
    <name type="synonym">Anodonta woodiana</name>
    <dbReference type="NCBI Taxonomy" id="1069815"/>
    <lineage>
        <taxon>Eukaryota</taxon>
        <taxon>Metazoa</taxon>
        <taxon>Spiralia</taxon>
        <taxon>Lophotrochozoa</taxon>
        <taxon>Mollusca</taxon>
        <taxon>Bivalvia</taxon>
        <taxon>Autobranchia</taxon>
        <taxon>Heteroconchia</taxon>
        <taxon>Palaeoheterodonta</taxon>
        <taxon>Unionida</taxon>
        <taxon>Unionoidea</taxon>
        <taxon>Unionidae</taxon>
        <taxon>Unioninae</taxon>
        <taxon>Sinanodonta</taxon>
    </lineage>
</organism>
<keyword evidence="11" id="KW-1185">Reference proteome</keyword>
<dbReference type="FunFam" id="3.30.160.60:FF:000557">
    <property type="entry name" value="zinc finger and SCAN domain-containing protein 29"/>
    <property type="match status" value="1"/>
</dbReference>
<keyword evidence="4 7" id="KW-0863">Zinc-finger</keyword>
<feature type="compositionally biased region" description="Polar residues" evidence="8">
    <location>
        <begin position="306"/>
        <end position="319"/>
    </location>
</feature>
<evidence type="ECO:0000256" key="2">
    <source>
        <dbReference type="ARBA" id="ARBA00022723"/>
    </source>
</evidence>
<dbReference type="AlphaFoldDB" id="A0ABD3WUF7"/>
<dbReference type="PANTHER" id="PTHR24394">
    <property type="entry name" value="ZINC FINGER PROTEIN"/>
    <property type="match status" value="1"/>
</dbReference>
<dbReference type="SMART" id="SM00355">
    <property type="entry name" value="ZnF_C2H2"/>
    <property type="match status" value="3"/>
</dbReference>
<gene>
    <name evidence="10" type="ORF">ACJMK2_035290</name>
</gene>
<protein>
    <recommendedName>
        <fullName evidence="9">C2H2-type domain-containing protein</fullName>
    </recommendedName>
</protein>
<dbReference type="Pfam" id="PF00096">
    <property type="entry name" value="zf-C2H2"/>
    <property type="match status" value="2"/>
</dbReference>
<accession>A0ABD3WUF7</accession>
<name>A0ABD3WUF7_SINWO</name>
<evidence type="ECO:0000256" key="7">
    <source>
        <dbReference type="PROSITE-ProRule" id="PRU00042"/>
    </source>
</evidence>
<comment type="subcellular location">
    <subcellularLocation>
        <location evidence="1">Nucleus</location>
    </subcellularLocation>
</comment>
<evidence type="ECO:0000256" key="1">
    <source>
        <dbReference type="ARBA" id="ARBA00004123"/>
    </source>
</evidence>